<feature type="compositionally biased region" description="Basic residues" evidence="2">
    <location>
        <begin position="1"/>
        <end position="15"/>
    </location>
</feature>
<evidence type="ECO:0000313" key="5">
    <source>
        <dbReference type="EMBL" id="EAS51845.1"/>
    </source>
</evidence>
<evidence type="ECO:0000256" key="2">
    <source>
        <dbReference type="SAM" id="MobiDB-lite"/>
    </source>
</evidence>
<sequence length="669" mass="72822">MSRGGKPVRQRHAIGRHAGAARTPARRGSMAQRDRMVGDGTDSDRRPQSGPLPVIVARATDDAARPVGAESAWRRPAAYGPRLAPTLEPSWTVAERAAFRAFANCYLREIDAGRFVARDGPAPSFIEWRLTGQRRRLRAALAYRSLCGAHEFGLVQAADFGDGRFRSISWLTGIQLMIAEASERNGGALAGSANSAALLSRVIQSIRAIDANLTRTRTTVPGHDFLATEQSLVYGHWLHPTPKSMEGITPWQREVYAPEAGGRFQLVAFAVDRHHVREDHAYGPKPTEIAARLAGDDLARCGLGDKEAILLMHPLQAEYLQLSPHVAAARRDGILRLLGPVGPDFFATSSMRTVCSADAGYQLKFSLPVQITNSVRRNGLEEMKAGVAMARWLKRQGALAEAGGLSFLPDPAWVTVELPGQTDTGFETIYRETVAPDAEPPVMVAALTAAPVRPRPSMLKGLIARLAARDGATPQATAARWFDAYLKASVEPVIRFFDRTGIALEAHQQNCLLRLVDGWPDGLVYRDNQGFYLSESERPALSTNFPEARGIDGLFFREEEIVGRLTYYLLVNQVFSVIARLGEDGLLPEDAAIGQLRQTLQTLAGRTSRGGRRFCDTALAAPDLVLKANLGLRLADTDELASPTGAGVYTRWPNPLIAPGPSRPQRLAS</sequence>
<evidence type="ECO:0000259" key="3">
    <source>
        <dbReference type="Pfam" id="PF04183"/>
    </source>
</evidence>
<comment type="caution">
    <text evidence="5">The sequence shown here is derived from an EMBL/GenBank/DDBJ whole genome shotgun (WGS) entry which is preliminary data.</text>
</comment>
<dbReference type="HOGENOM" id="CLU_018283_0_0_5"/>
<dbReference type="Gene3D" id="1.10.510.40">
    <property type="match status" value="1"/>
</dbReference>
<feature type="domain" description="Aerobactin siderophore biosynthesis IucA/IucC N-terminal" evidence="3">
    <location>
        <begin position="224"/>
        <end position="448"/>
    </location>
</feature>
<dbReference type="AlphaFoldDB" id="Q1YL86"/>
<dbReference type="GO" id="GO:0019290">
    <property type="term" value="P:siderophore biosynthetic process"/>
    <property type="evidence" value="ECO:0007669"/>
    <property type="project" value="InterPro"/>
</dbReference>
<dbReference type="InterPro" id="IPR037455">
    <property type="entry name" value="LucA/IucC-like"/>
</dbReference>
<evidence type="ECO:0000259" key="4">
    <source>
        <dbReference type="Pfam" id="PF06276"/>
    </source>
</evidence>
<dbReference type="Pfam" id="PF04183">
    <property type="entry name" value="IucA_IucC"/>
    <property type="match status" value="1"/>
</dbReference>
<dbReference type="InterPro" id="IPR007310">
    <property type="entry name" value="Aerobactin_biosyn_IucA/IucC_N"/>
</dbReference>
<protein>
    <submittedName>
        <fullName evidence="5">Putative siderophore biosynthesis protein</fullName>
    </submittedName>
</protein>
<dbReference type="Pfam" id="PF06276">
    <property type="entry name" value="FhuF"/>
    <property type="match status" value="1"/>
</dbReference>
<evidence type="ECO:0000313" key="6">
    <source>
        <dbReference type="Proteomes" id="UP000000321"/>
    </source>
</evidence>
<dbReference type="BioCyc" id="AURANTIMONAS:SI859A1_02661-MONOMER"/>
<accession>Q1YL86</accession>
<dbReference type="PANTHER" id="PTHR34384">
    <property type="entry name" value="L-2,3-DIAMINOPROPANOATE--CITRATE LIGASE"/>
    <property type="match status" value="1"/>
</dbReference>
<gene>
    <name evidence="5" type="ORF">SI859A1_02661</name>
</gene>
<feature type="compositionally biased region" description="Basic and acidic residues" evidence="2">
    <location>
        <begin position="32"/>
        <end position="47"/>
    </location>
</feature>
<feature type="domain" description="Aerobactin siderophore biosynthesis IucA/IucC-like C-terminal" evidence="4">
    <location>
        <begin position="480"/>
        <end position="640"/>
    </location>
</feature>
<feature type="region of interest" description="Disordered" evidence="2">
    <location>
        <begin position="1"/>
        <end position="60"/>
    </location>
</feature>
<proteinExistence type="inferred from homology"/>
<dbReference type="InterPro" id="IPR022770">
    <property type="entry name" value="IucA/IucC-like_C"/>
</dbReference>
<reference evidence="5 6" key="1">
    <citation type="journal article" date="2008" name="Appl. Environ. Microbiol.">
        <title>Genomic insights into Mn(II) oxidation by the marine alphaproteobacterium Aurantimonas sp. strain SI85-9A1.</title>
        <authorList>
            <person name="Dick G.J."/>
            <person name="Podell S."/>
            <person name="Johnson H.A."/>
            <person name="Rivera-Espinoza Y."/>
            <person name="Bernier-Latmani R."/>
            <person name="McCarthy J.K."/>
            <person name="Torpey J.W."/>
            <person name="Clement B.G."/>
            <person name="Gaasterland T."/>
            <person name="Tebo B.M."/>
        </authorList>
    </citation>
    <scope>NUCLEOTIDE SEQUENCE [LARGE SCALE GENOMIC DNA]</scope>
    <source>
        <strain evidence="5 6">SI85-9A1</strain>
    </source>
</reference>
<keyword evidence="6" id="KW-1185">Reference proteome</keyword>
<evidence type="ECO:0000256" key="1">
    <source>
        <dbReference type="ARBA" id="ARBA00007832"/>
    </source>
</evidence>
<name>Q1YL86_AURMS</name>
<dbReference type="GO" id="GO:0016881">
    <property type="term" value="F:acid-amino acid ligase activity"/>
    <property type="evidence" value="ECO:0007669"/>
    <property type="project" value="UniProtKB-ARBA"/>
</dbReference>
<comment type="similarity">
    <text evidence="1">Belongs to the IucA/IucC family.</text>
</comment>
<dbReference type="Proteomes" id="UP000000321">
    <property type="component" value="Unassembled WGS sequence"/>
</dbReference>
<dbReference type="EMBL" id="AAPJ01000001">
    <property type="protein sequence ID" value="EAS51845.1"/>
    <property type="molecule type" value="Genomic_DNA"/>
</dbReference>
<dbReference type="PANTHER" id="PTHR34384:SF5">
    <property type="entry name" value="L-2,3-DIAMINOPROPANOATE--CITRATE LIGASE"/>
    <property type="match status" value="1"/>
</dbReference>
<organism evidence="5 6">
    <name type="scientific">Aurantimonas manganoxydans (strain ATCC BAA-1229 / DSM 21871 / SI85-9A1)</name>
    <dbReference type="NCBI Taxonomy" id="287752"/>
    <lineage>
        <taxon>Bacteria</taxon>
        <taxon>Pseudomonadati</taxon>
        <taxon>Pseudomonadota</taxon>
        <taxon>Alphaproteobacteria</taxon>
        <taxon>Hyphomicrobiales</taxon>
        <taxon>Aurantimonadaceae</taxon>
        <taxon>Aurantimonas</taxon>
    </lineage>
</organism>